<dbReference type="RefSeq" id="WP_338081920.1">
    <property type="nucleotide sequence ID" value="NZ_JACICA010000006.1"/>
</dbReference>
<dbReference type="CDD" id="cd15482">
    <property type="entry name" value="Sialidase_non-viral"/>
    <property type="match status" value="1"/>
</dbReference>
<name>A0A7W5UMT4_9BACT</name>
<evidence type="ECO:0000256" key="3">
    <source>
        <dbReference type="ARBA" id="ARBA00012733"/>
    </source>
</evidence>
<feature type="signal peptide" evidence="4">
    <location>
        <begin position="1"/>
        <end position="22"/>
    </location>
</feature>
<dbReference type="PANTHER" id="PTHR10628">
    <property type="entry name" value="SIALIDASE"/>
    <property type="match status" value="1"/>
</dbReference>
<organism evidence="6 7">
    <name type="scientific">Alloprevotella rava</name>
    <dbReference type="NCBI Taxonomy" id="671218"/>
    <lineage>
        <taxon>Bacteria</taxon>
        <taxon>Pseudomonadati</taxon>
        <taxon>Bacteroidota</taxon>
        <taxon>Bacteroidia</taxon>
        <taxon>Bacteroidales</taxon>
        <taxon>Prevotellaceae</taxon>
        <taxon>Alloprevotella</taxon>
    </lineage>
</organism>
<dbReference type="GO" id="GO:0016020">
    <property type="term" value="C:membrane"/>
    <property type="evidence" value="ECO:0007669"/>
    <property type="project" value="TreeGrafter"/>
</dbReference>
<keyword evidence="4" id="KW-0732">Signal</keyword>
<dbReference type="EMBL" id="JACICA010000006">
    <property type="protein sequence ID" value="MBB3702882.1"/>
    <property type="molecule type" value="Genomic_DNA"/>
</dbReference>
<evidence type="ECO:0000256" key="2">
    <source>
        <dbReference type="ARBA" id="ARBA00009348"/>
    </source>
</evidence>
<dbReference type="InterPro" id="IPR011040">
    <property type="entry name" value="Sialidase"/>
</dbReference>
<sequence>MKQLFTLALMGLVSLFASPIHAQAQTTWMRTVSTATGSFVNKQGNTASAYKYKWSSTETAPQLTLQTQNNDMWVDGDGTYHLFVRTFSLSVPDGYAITGYAFNFKGFEGASTNTNRATVTVTPEKGGAAVTCSADQASATISVTGLEENITKFSVSSTAAKANAVPTNFIVTIKKTASALEQLQPTTTVDGRFAPNTVWYKVAIGQGQSTSTFPLIYTGSNEPFSLMRSFTNATPNALWCLVGDNTAGYRLHNRAAAADRLLVSPREMSGTTGGTAYPVVLPLDGLNTTTYESLWKLETSSDFPGMAAFYLCQNGTNYGVNNRDNKLAFWTGGKDRGSAVVFTPAAVDFEVGSQYGEFKNAANTLAETSLWNSTLTAPAALRLSTMNTSFQPAADGKSFLLTDAISGTYTLSTPTKGYIIEGYSFDYPSTLTSITTADGTISNPNGHFEVSNVGKDLTTFTVAGNGQVNNFRVFVRQADEVDNAHTVTVFDNATSKVPYRIPALTQTRDGRLLADCDYRISKTDVGYNNQNGLYQIDNVMKVSTDNGRTWSDTVVVARGNEHASEVWRTAFGDPSIVADRTSDNVLMQCVCGKVGYFSSTRSNPQRSAFFRSADGGRTWDQGTDMTEQIYGLYDGKLPGNAQVAGIFLTSGKIMQSRYIKVGDFYRLYIAHPLRTTTVNKFATYVIYSDDFGHTWKVLGGAGVIPSDAADESKVDELPDGTVLLSCRNQGGGRQFNIFTYSDPVKAKGAWGKSTMPSNMTGSQVNACNGEVLVLPARRKADGKQLYVALQTVPLSSTREKVGFFYKELAAYSDYNSGEKMAANWKKGLQITKNTSCYSTMILMQNDSIGVLFEDVAYNQGYNIIFKSFSLDSITGGKYTLDSTSPRDAYLNDALQQRLAGVKTGKAVGMYKSVAALQPLIEAFNAQKTEANMWAVMAAVPSLERVQIEAGKQYMIYNKAYPTHFLSADATAATLNTVDNDSTQVFTFESDGKGNYLIHHVNTGLYIGKTSYSTRPVPAVKADESVAYGVGSDTEGWSFLSCTKPASTSYSVLNSSPAGKVRPYNDKDKGSYWCIYPSPKIITGIGTLKAATNEQDRAYDLQGRRVQHPTKGLYILNGKKVMVK</sequence>
<evidence type="ECO:0000313" key="7">
    <source>
        <dbReference type="Proteomes" id="UP000541425"/>
    </source>
</evidence>
<feature type="chain" id="PRO_5030787127" description="exo-alpha-sialidase" evidence="4">
    <location>
        <begin position="23"/>
        <end position="1123"/>
    </location>
</feature>
<dbReference type="Gene3D" id="2.120.10.10">
    <property type="match status" value="1"/>
</dbReference>
<dbReference type="PANTHER" id="PTHR10628:SF30">
    <property type="entry name" value="EXO-ALPHA-SIALIDASE"/>
    <property type="match status" value="1"/>
</dbReference>
<dbReference type="EC" id="3.2.1.18" evidence="3"/>
<comment type="catalytic activity">
    <reaction evidence="1">
        <text>Hydrolysis of alpha-(2-&gt;3)-, alpha-(2-&gt;6)-, alpha-(2-&gt;8)- glycosidic linkages of terminal sialic acid residues in oligosaccharides, glycoproteins, glycolipids, colominic acid and synthetic substrates.</text>
        <dbReference type="EC" id="3.2.1.18"/>
    </reaction>
</comment>
<dbReference type="InterPro" id="IPR036278">
    <property type="entry name" value="Sialidase_sf"/>
</dbReference>
<evidence type="ECO:0000256" key="1">
    <source>
        <dbReference type="ARBA" id="ARBA00000427"/>
    </source>
</evidence>
<comment type="similarity">
    <text evidence="2">Belongs to the glycosyl hydrolase 33 family.</text>
</comment>
<dbReference type="Pfam" id="PF13088">
    <property type="entry name" value="BNR_2"/>
    <property type="match status" value="1"/>
</dbReference>
<protein>
    <recommendedName>
        <fullName evidence="3">exo-alpha-sialidase</fullName>
        <ecNumber evidence="3">3.2.1.18</ecNumber>
    </recommendedName>
</protein>
<comment type="caution">
    <text evidence="6">The sequence shown here is derived from an EMBL/GenBank/DDBJ whole genome shotgun (WGS) entry which is preliminary data.</text>
</comment>
<dbReference type="GO" id="GO:0005737">
    <property type="term" value="C:cytoplasm"/>
    <property type="evidence" value="ECO:0007669"/>
    <property type="project" value="TreeGrafter"/>
</dbReference>
<accession>A0A7W5UMT4</accession>
<dbReference type="SUPFAM" id="SSF50939">
    <property type="entry name" value="Sialidases"/>
    <property type="match status" value="1"/>
</dbReference>
<dbReference type="InterPro" id="IPR026856">
    <property type="entry name" value="Sialidase_fam"/>
</dbReference>
<gene>
    <name evidence="6" type="ORF">FHS60_001355</name>
</gene>
<dbReference type="Proteomes" id="UP000541425">
    <property type="component" value="Unassembled WGS sequence"/>
</dbReference>
<proteinExistence type="inferred from homology"/>
<dbReference type="GO" id="GO:0006689">
    <property type="term" value="P:ganglioside catabolic process"/>
    <property type="evidence" value="ECO:0007669"/>
    <property type="project" value="TreeGrafter"/>
</dbReference>
<dbReference type="GO" id="GO:0004308">
    <property type="term" value="F:exo-alpha-sialidase activity"/>
    <property type="evidence" value="ECO:0007669"/>
    <property type="project" value="UniProtKB-EC"/>
</dbReference>
<evidence type="ECO:0000313" key="6">
    <source>
        <dbReference type="EMBL" id="MBB3702882.1"/>
    </source>
</evidence>
<dbReference type="GO" id="GO:0009313">
    <property type="term" value="P:oligosaccharide catabolic process"/>
    <property type="evidence" value="ECO:0007669"/>
    <property type="project" value="TreeGrafter"/>
</dbReference>
<reference evidence="6 7" key="1">
    <citation type="submission" date="2020-08" db="EMBL/GenBank/DDBJ databases">
        <title>Genomic Encyclopedia of Type Strains, Phase IV (KMG-IV): sequencing the most valuable type-strain genomes for metagenomic binning, comparative biology and taxonomic classification.</title>
        <authorList>
            <person name="Goeker M."/>
        </authorList>
    </citation>
    <scope>NUCLEOTIDE SEQUENCE [LARGE SCALE GENOMIC DNA]</scope>
    <source>
        <strain evidence="6 7">DSM 22548</strain>
    </source>
</reference>
<dbReference type="AlphaFoldDB" id="A0A7W5UMT4"/>
<evidence type="ECO:0000256" key="4">
    <source>
        <dbReference type="SAM" id="SignalP"/>
    </source>
</evidence>
<evidence type="ECO:0000259" key="5">
    <source>
        <dbReference type="Pfam" id="PF13088"/>
    </source>
</evidence>
<feature type="domain" description="Sialidase" evidence="5">
    <location>
        <begin position="540"/>
        <end position="776"/>
    </location>
</feature>